<keyword evidence="1" id="KW-1133">Transmembrane helix</keyword>
<accession>A0ABT4EQ21</accession>
<proteinExistence type="predicted"/>
<keyword evidence="1" id="KW-0812">Transmembrane</keyword>
<keyword evidence="1" id="KW-0472">Membrane</keyword>
<dbReference type="EMBL" id="JAMDLZ010000008">
    <property type="protein sequence ID" value="MCY9546406.1"/>
    <property type="molecule type" value="Genomic_DNA"/>
</dbReference>
<protein>
    <submittedName>
        <fullName evidence="2">Uncharacterized protein</fullName>
    </submittedName>
</protein>
<dbReference type="RefSeq" id="WP_268636684.1">
    <property type="nucleotide sequence ID" value="NZ_JAMDLZ010000008.1"/>
</dbReference>
<evidence type="ECO:0000313" key="2">
    <source>
        <dbReference type="EMBL" id="MCY9546406.1"/>
    </source>
</evidence>
<name>A0ABT4EQ21_9BACI</name>
<evidence type="ECO:0000313" key="3">
    <source>
        <dbReference type="Proteomes" id="UP001527052"/>
    </source>
</evidence>
<comment type="caution">
    <text evidence="2">The sequence shown here is derived from an EMBL/GenBank/DDBJ whole genome shotgun (WGS) entry which is preliminary data.</text>
</comment>
<organism evidence="2 3">
    <name type="scientific">Lysinibacillus xylanilyticus</name>
    <dbReference type="NCBI Taxonomy" id="582475"/>
    <lineage>
        <taxon>Bacteria</taxon>
        <taxon>Bacillati</taxon>
        <taxon>Bacillota</taxon>
        <taxon>Bacilli</taxon>
        <taxon>Bacillales</taxon>
        <taxon>Bacillaceae</taxon>
        <taxon>Lysinibacillus</taxon>
    </lineage>
</organism>
<keyword evidence="3" id="KW-1185">Reference proteome</keyword>
<feature type="transmembrane region" description="Helical" evidence="1">
    <location>
        <begin position="7"/>
        <end position="28"/>
    </location>
</feature>
<evidence type="ECO:0000256" key="1">
    <source>
        <dbReference type="SAM" id="Phobius"/>
    </source>
</evidence>
<dbReference type="Proteomes" id="UP001527052">
    <property type="component" value="Unassembled WGS sequence"/>
</dbReference>
<gene>
    <name evidence="2" type="ORF">M5W82_05530</name>
</gene>
<sequence>MSKKKKVLFLISIGFNIFLIAIVAWGIITMNFVKEQVLVTEVQYNLVELEGLIENQIDDNWSEPNLVTTKLGDVLNGIRLGMKTGK</sequence>
<reference evidence="2 3" key="1">
    <citation type="submission" date="2022-05" db="EMBL/GenBank/DDBJ databases">
        <title>Genome Sequencing of Bee-Associated Microbes.</title>
        <authorList>
            <person name="Dunlap C."/>
        </authorList>
    </citation>
    <scope>NUCLEOTIDE SEQUENCE [LARGE SCALE GENOMIC DNA]</scope>
    <source>
        <strain evidence="2 3">NRRL BD-083</strain>
    </source>
</reference>